<dbReference type="PROSITE" id="PS51194">
    <property type="entry name" value="HELICASE_CTER"/>
    <property type="match status" value="1"/>
</dbReference>
<evidence type="ECO:0000256" key="2">
    <source>
        <dbReference type="ARBA" id="ARBA00022741"/>
    </source>
</evidence>
<dbReference type="GO" id="GO:0005694">
    <property type="term" value="C:chromosome"/>
    <property type="evidence" value="ECO:0007669"/>
    <property type="project" value="TreeGrafter"/>
</dbReference>
<feature type="non-terminal residue" evidence="10">
    <location>
        <position position="455"/>
    </location>
</feature>
<feature type="domain" description="Helicase C-terminal" evidence="9">
    <location>
        <begin position="246"/>
        <end position="413"/>
    </location>
</feature>
<accession>A0A5M3MPE4</accession>
<evidence type="ECO:0000256" key="5">
    <source>
        <dbReference type="ARBA" id="ARBA00023235"/>
    </source>
</evidence>
<evidence type="ECO:0000313" key="10">
    <source>
        <dbReference type="EMBL" id="EIW81038.1"/>
    </source>
</evidence>
<dbReference type="GO" id="GO:0005524">
    <property type="term" value="F:ATP binding"/>
    <property type="evidence" value="ECO:0007669"/>
    <property type="project" value="UniProtKB-KW"/>
</dbReference>
<proteinExistence type="inferred from homology"/>
<protein>
    <recommendedName>
        <fullName evidence="7">DNA 3'-5' helicase</fullName>
        <ecNumber evidence="7">5.6.2.4</ecNumber>
    </recommendedName>
</protein>
<dbReference type="InterPro" id="IPR001650">
    <property type="entry name" value="Helicase_C-like"/>
</dbReference>
<sequence length="455" mass="50833">EGHKYLRNVLKGCMPYDTHDYQLEAIGHVLDGRDVLCITPTGSGKTDALIRLMHIALAFSKDENHPKTVITIPKDPAMVVVCPTKALEEDMAAKMIKAKLETRIINSDTLGEARREGRDLLKEAQTGVSMILVSPEQLKSKKFRHLLDSHHITQRILFMAVDEAHLLNSWGHHFRKDFLQIGFCRKQLPARVRVFAATATLRPGQPTENVIGLLGFSEYHVIRRSNLRSDVQLLMRTMTSGLNGRAFTELSWLVHSRRPAIVFCTTIALGFRVATWLRQQVGQDHQRRKKIRMYNSLNWSKYNKQTMKMLYKDPDGCILVATRVLAQGIDPPSIRDIVVLGEPDDCDDYLQMLGRVNRAGAFSDSRAVFYITGGATQKASAVMEGGEGERPVKRLRREGDDGGKMAVSVAKLIVAGCKVNSINAMYGNPTGEIPCQCESCMLRPVNTKVKCDCSG</sequence>
<keyword evidence="3" id="KW-0067">ATP-binding</keyword>
<dbReference type="AlphaFoldDB" id="A0A5M3MPE4"/>
<reference evidence="11" key="1">
    <citation type="journal article" date="2012" name="Science">
        <title>The Paleozoic origin of enzymatic lignin decomposition reconstructed from 31 fungal genomes.</title>
        <authorList>
            <person name="Floudas D."/>
            <person name="Binder M."/>
            <person name="Riley R."/>
            <person name="Barry K."/>
            <person name="Blanchette R.A."/>
            <person name="Henrissat B."/>
            <person name="Martinez A.T."/>
            <person name="Otillar R."/>
            <person name="Spatafora J.W."/>
            <person name="Yadav J.S."/>
            <person name="Aerts A."/>
            <person name="Benoit I."/>
            <person name="Boyd A."/>
            <person name="Carlson A."/>
            <person name="Copeland A."/>
            <person name="Coutinho P.M."/>
            <person name="de Vries R.P."/>
            <person name="Ferreira P."/>
            <person name="Findley K."/>
            <person name="Foster B."/>
            <person name="Gaskell J."/>
            <person name="Glotzer D."/>
            <person name="Gorecki P."/>
            <person name="Heitman J."/>
            <person name="Hesse C."/>
            <person name="Hori C."/>
            <person name="Igarashi K."/>
            <person name="Jurgens J.A."/>
            <person name="Kallen N."/>
            <person name="Kersten P."/>
            <person name="Kohler A."/>
            <person name="Kuees U."/>
            <person name="Kumar T.K.A."/>
            <person name="Kuo A."/>
            <person name="LaButti K."/>
            <person name="Larrondo L.F."/>
            <person name="Lindquist E."/>
            <person name="Ling A."/>
            <person name="Lombard V."/>
            <person name="Lucas S."/>
            <person name="Lundell T."/>
            <person name="Martin R."/>
            <person name="McLaughlin D.J."/>
            <person name="Morgenstern I."/>
            <person name="Morin E."/>
            <person name="Murat C."/>
            <person name="Nagy L.G."/>
            <person name="Nolan M."/>
            <person name="Ohm R.A."/>
            <person name="Patyshakuliyeva A."/>
            <person name="Rokas A."/>
            <person name="Ruiz-Duenas F.J."/>
            <person name="Sabat G."/>
            <person name="Salamov A."/>
            <person name="Samejima M."/>
            <person name="Schmutz J."/>
            <person name="Slot J.C."/>
            <person name="St John F."/>
            <person name="Stenlid J."/>
            <person name="Sun H."/>
            <person name="Sun S."/>
            <person name="Syed K."/>
            <person name="Tsang A."/>
            <person name="Wiebenga A."/>
            <person name="Young D."/>
            <person name="Pisabarro A."/>
            <person name="Eastwood D.C."/>
            <person name="Martin F."/>
            <person name="Cullen D."/>
            <person name="Grigoriev I.V."/>
            <person name="Hibbett D.S."/>
        </authorList>
    </citation>
    <scope>NUCLEOTIDE SEQUENCE [LARGE SCALE GENOMIC DNA]</scope>
    <source>
        <strain evidence="11">RWD-64-598 SS2</strain>
    </source>
</reference>
<evidence type="ECO:0000256" key="6">
    <source>
        <dbReference type="ARBA" id="ARBA00034617"/>
    </source>
</evidence>
<dbReference type="GO" id="GO:0043138">
    <property type="term" value="F:3'-5' DNA helicase activity"/>
    <property type="evidence" value="ECO:0007669"/>
    <property type="project" value="UniProtKB-EC"/>
</dbReference>
<dbReference type="GO" id="GO:0009378">
    <property type="term" value="F:four-way junction helicase activity"/>
    <property type="evidence" value="ECO:0007669"/>
    <property type="project" value="TreeGrafter"/>
</dbReference>
<name>A0A5M3MPE4_CONPW</name>
<evidence type="ECO:0000259" key="8">
    <source>
        <dbReference type="PROSITE" id="PS51192"/>
    </source>
</evidence>
<dbReference type="GO" id="GO:0000724">
    <property type="term" value="P:double-strand break repair via homologous recombination"/>
    <property type="evidence" value="ECO:0007669"/>
    <property type="project" value="TreeGrafter"/>
</dbReference>
<dbReference type="GeneID" id="19206928"/>
<dbReference type="OrthoDB" id="2691459at2759"/>
<evidence type="ECO:0000256" key="3">
    <source>
        <dbReference type="ARBA" id="ARBA00022840"/>
    </source>
</evidence>
<comment type="similarity">
    <text evidence="1">Belongs to the helicase family. RecQ subfamily.</text>
</comment>
<evidence type="ECO:0000256" key="4">
    <source>
        <dbReference type="ARBA" id="ARBA00023125"/>
    </source>
</evidence>
<dbReference type="SMART" id="SM00490">
    <property type="entry name" value="HELICc"/>
    <property type="match status" value="1"/>
</dbReference>
<dbReference type="PROSITE" id="PS51192">
    <property type="entry name" value="HELICASE_ATP_BIND_1"/>
    <property type="match status" value="1"/>
</dbReference>
<dbReference type="SMART" id="SM00487">
    <property type="entry name" value="DEXDc"/>
    <property type="match status" value="1"/>
</dbReference>
<keyword evidence="11" id="KW-1185">Reference proteome</keyword>
<keyword evidence="2" id="KW-0547">Nucleotide-binding</keyword>
<gene>
    <name evidence="10" type="ORF">CONPUDRAFT_42997</name>
</gene>
<dbReference type="EC" id="5.6.2.4" evidence="7"/>
<evidence type="ECO:0000259" key="9">
    <source>
        <dbReference type="PROSITE" id="PS51194"/>
    </source>
</evidence>
<feature type="domain" description="Helicase ATP-binding" evidence="8">
    <location>
        <begin position="26"/>
        <end position="219"/>
    </location>
</feature>
<dbReference type="GO" id="GO:0005737">
    <property type="term" value="C:cytoplasm"/>
    <property type="evidence" value="ECO:0007669"/>
    <property type="project" value="TreeGrafter"/>
</dbReference>
<feature type="non-terminal residue" evidence="10">
    <location>
        <position position="1"/>
    </location>
</feature>
<dbReference type="GO" id="GO:0016787">
    <property type="term" value="F:hydrolase activity"/>
    <property type="evidence" value="ECO:0007669"/>
    <property type="project" value="UniProtKB-KW"/>
</dbReference>
<dbReference type="RefSeq" id="XP_007768193.1">
    <property type="nucleotide sequence ID" value="XM_007770003.1"/>
</dbReference>
<dbReference type="PANTHER" id="PTHR13710">
    <property type="entry name" value="DNA HELICASE RECQ FAMILY MEMBER"/>
    <property type="match status" value="1"/>
</dbReference>
<dbReference type="InterPro" id="IPR027417">
    <property type="entry name" value="P-loop_NTPase"/>
</dbReference>
<dbReference type="InterPro" id="IPR014001">
    <property type="entry name" value="Helicase_ATP-bd"/>
</dbReference>
<evidence type="ECO:0000313" key="11">
    <source>
        <dbReference type="Proteomes" id="UP000053558"/>
    </source>
</evidence>
<dbReference type="Pfam" id="PF00270">
    <property type="entry name" value="DEAD"/>
    <property type="match status" value="1"/>
</dbReference>
<dbReference type="Pfam" id="PF00271">
    <property type="entry name" value="Helicase_C"/>
    <property type="match status" value="1"/>
</dbReference>
<dbReference type="InterPro" id="IPR011545">
    <property type="entry name" value="DEAD/DEAH_box_helicase_dom"/>
</dbReference>
<dbReference type="PANTHER" id="PTHR13710:SF105">
    <property type="entry name" value="ATP-DEPENDENT DNA HELICASE Q1"/>
    <property type="match status" value="1"/>
</dbReference>
<evidence type="ECO:0000256" key="7">
    <source>
        <dbReference type="ARBA" id="ARBA00034808"/>
    </source>
</evidence>
<dbReference type="OMA" id="ERIRMYN"/>
<dbReference type="GO" id="GO:0003677">
    <property type="term" value="F:DNA binding"/>
    <property type="evidence" value="ECO:0007669"/>
    <property type="project" value="UniProtKB-KW"/>
</dbReference>
<dbReference type="Gene3D" id="3.40.50.300">
    <property type="entry name" value="P-loop containing nucleotide triphosphate hydrolases"/>
    <property type="match status" value="2"/>
</dbReference>
<evidence type="ECO:0000256" key="1">
    <source>
        <dbReference type="ARBA" id="ARBA00005446"/>
    </source>
</evidence>
<keyword evidence="4" id="KW-0238">DNA-binding</keyword>
<dbReference type="CDD" id="cd18785">
    <property type="entry name" value="SF2_C"/>
    <property type="match status" value="1"/>
</dbReference>
<keyword evidence="10" id="KW-0378">Hydrolase</keyword>
<dbReference type="Proteomes" id="UP000053558">
    <property type="component" value="Unassembled WGS sequence"/>
</dbReference>
<comment type="catalytic activity">
    <reaction evidence="6">
        <text>Couples ATP hydrolysis with the unwinding of duplex DNA by translocating in the 3'-5' direction.</text>
        <dbReference type="EC" id="5.6.2.4"/>
    </reaction>
</comment>
<comment type="caution">
    <text evidence="10">The sequence shown here is derived from an EMBL/GenBank/DDBJ whole genome shotgun (WGS) entry which is preliminary data.</text>
</comment>
<dbReference type="SUPFAM" id="SSF52540">
    <property type="entry name" value="P-loop containing nucleoside triphosphate hydrolases"/>
    <property type="match status" value="1"/>
</dbReference>
<dbReference type="KEGG" id="cput:CONPUDRAFT_42997"/>
<organism evidence="10 11">
    <name type="scientific">Coniophora puteana (strain RWD-64-598)</name>
    <name type="common">Brown rot fungus</name>
    <dbReference type="NCBI Taxonomy" id="741705"/>
    <lineage>
        <taxon>Eukaryota</taxon>
        <taxon>Fungi</taxon>
        <taxon>Dikarya</taxon>
        <taxon>Basidiomycota</taxon>
        <taxon>Agaricomycotina</taxon>
        <taxon>Agaricomycetes</taxon>
        <taxon>Agaricomycetidae</taxon>
        <taxon>Boletales</taxon>
        <taxon>Coniophorineae</taxon>
        <taxon>Coniophoraceae</taxon>
        <taxon>Coniophora</taxon>
    </lineage>
</organism>
<keyword evidence="5" id="KW-0413">Isomerase</keyword>
<dbReference type="EMBL" id="JH711578">
    <property type="protein sequence ID" value="EIW81038.1"/>
    <property type="molecule type" value="Genomic_DNA"/>
</dbReference>